<gene>
    <name evidence="1" type="ORF">Arub01_30450</name>
</gene>
<dbReference type="EMBL" id="BSRZ01000006">
    <property type="protein sequence ID" value="GLW64801.1"/>
    <property type="molecule type" value="Genomic_DNA"/>
</dbReference>
<dbReference type="AlphaFoldDB" id="A0A9W6UUM9"/>
<evidence type="ECO:0000313" key="1">
    <source>
        <dbReference type="EMBL" id="GLW64801.1"/>
    </source>
</evidence>
<proteinExistence type="predicted"/>
<evidence type="ECO:0000313" key="2">
    <source>
        <dbReference type="Proteomes" id="UP001165124"/>
    </source>
</evidence>
<name>A0A9W6UUM9_9ACTN</name>
<accession>A0A9W6UUM9</accession>
<reference evidence="1" key="1">
    <citation type="submission" date="2023-02" db="EMBL/GenBank/DDBJ databases">
        <title>Actinomadura rubrobrunea NBRC 14622.</title>
        <authorList>
            <person name="Ichikawa N."/>
            <person name="Sato H."/>
            <person name="Tonouchi N."/>
        </authorList>
    </citation>
    <scope>NUCLEOTIDE SEQUENCE</scope>
    <source>
        <strain evidence="1">NBRC 14622</strain>
    </source>
</reference>
<protein>
    <submittedName>
        <fullName evidence="1">Uncharacterized protein</fullName>
    </submittedName>
</protein>
<comment type="caution">
    <text evidence="1">The sequence shown here is derived from an EMBL/GenBank/DDBJ whole genome shotgun (WGS) entry which is preliminary data.</text>
</comment>
<keyword evidence="2" id="KW-1185">Reference proteome</keyword>
<dbReference type="Proteomes" id="UP001165124">
    <property type="component" value="Unassembled WGS sequence"/>
</dbReference>
<organism evidence="1 2">
    <name type="scientific">Actinomadura rubrobrunea</name>
    <dbReference type="NCBI Taxonomy" id="115335"/>
    <lineage>
        <taxon>Bacteria</taxon>
        <taxon>Bacillati</taxon>
        <taxon>Actinomycetota</taxon>
        <taxon>Actinomycetes</taxon>
        <taxon>Streptosporangiales</taxon>
        <taxon>Thermomonosporaceae</taxon>
        <taxon>Actinomadura</taxon>
    </lineage>
</organism>
<sequence>MVRQIDFTQKPPSARQLRQQVIELLEQSACGREEQLAEALSRLLLLRFVYGPDYGLRGEELRAFKKRVADGVQSGNNPVNLENYLGEAASWAAEGRYDGYAPAVLARSSFQILLEDFGEWDLMNEQRREDLAYIDEDLREAAEDAPPVETRFVPPNLPATHWWWKAPKRTDMSERERRLRLRGRDLYMIETYGSDRACRPLGEADRP</sequence>